<accession>A0A915PM84</accession>
<feature type="region of interest" description="Disordered" evidence="1">
    <location>
        <begin position="122"/>
        <end position="156"/>
    </location>
</feature>
<feature type="compositionally biased region" description="Polar residues" evidence="1">
    <location>
        <begin position="122"/>
        <end position="138"/>
    </location>
</feature>
<evidence type="ECO:0000256" key="1">
    <source>
        <dbReference type="SAM" id="MobiDB-lite"/>
    </source>
</evidence>
<evidence type="ECO:0000313" key="2">
    <source>
        <dbReference type="Proteomes" id="UP000887581"/>
    </source>
</evidence>
<feature type="compositionally biased region" description="Basic and acidic residues" evidence="1">
    <location>
        <begin position="68"/>
        <end position="82"/>
    </location>
</feature>
<dbReference type="WBParaSite" id="sdigi.contig18.g1613.t1">
    <property type="protein sequence ID" value="sdigi.contig18.g1613.t1"/>
    <property type="gene ID" value="sdigi.contig18.g1613"/>
</dbReference>
<proteinExistence type="predicted"/>
<keyword evidence="2" id="KW-1185">Reference proteome</keyword>
<reference evidence="3" key="1">
    <citation type="submission" date="2022-11" db="UniProtKB">
        <authorList>
            <consortium name="WormBaseParasite"/>
        </authorList>
    </citation>
    <scope>IDENTIFICATION</scope>
</reference>
<dbReference type="AlphaFoldDB" id="A0A915PM84"/>
<sequence length="227" mass="25880">MGSVRRKPNNESERKVRRSRDLRESKKWEATRQASGKLEPNEKSSRRKKREKVWRQSTRILKRKVKRNDKPSKSKKCEKVTQKDGSTFQHPINEASSIRTESALNLTIFDVQQAPEHNASLSRYRSGNHDTTVSSTSAPGIPSTAPRDPSNNGEQHPIQVDDQVAVVERDNQIPPVISHRQNTSGGFRTPLQSPRIQLKHYSRLLMAPKKRNSTRCYAVRIAEVGLL</sequence>
<organism evidence="2 3">
    <name type="scientific">Setaria digitata</name>
    <dbReference type="NCBI Taxonomy" id="48799"/>
    <lineage>
        <taxon>Eukaryota</taxon>
        <taxon>Metazoa</taxon>
        <taxon>Ecdysozoa</taxon>
        <taxon>Nematoda</taxon>
        <taxon>Chromadorea</taxon>
        <taxon>Rhabditida</taxon>
        <taxon>Spirurina</taxon>
        <taxon>Spiruromorpha</taxon>
        <taxon>Filarioidea</taxon>
        <taxon>Setariidae</taxon>
        <taxon>Setaria</taxon>
    </lineage>
</organism>
<evidence type="ECO:0000313" key="3">
    <source>
        <dbReference type="WBParaSite" id="sdigi.contig18.g1613.t1"/>
    </source>
</evidence>
<dbReference type="Proteomes" id="UP000887581">
    <property type="component" value="Unplaced"/>
</dbReference>
<name>A0A915PM84_9BILA</name>
<protein>
    <submittedName>
        <fullName evidence="3">Uncharacterized protein</fullName>
    </submittedName>
</protein>
<feature type="compositionally biased region" description="Basic and acidic residues" evidence="1">
    <location>
        <begin position="8"/>
        <end position="30"/>
    </location>
</feature>
<feature type="region of interest" description="Disordered" evidence="1">
    <location>
        <begin position="1"/>
        <end position="94"/>
    </location>
</feature>
<feature type="compositionally biased region" description="Polar residues" evidence="1">
    <location>
        <begin position="83"/>
        <end position="94"/>
    </location>
</feature>